<reference evidence="2 3" key="1">
    <citation type="submission" date="2019-03" db="EMBL/GenBank/DDBJ databases">
        <title>Genomic Encyclopedia of Type Strains, Phase IV (KMG-IV): sequencing the most valuable type-strain genomes for metagenomic binning, comparative biology and taxonomic classification.</title>
        <authorList>
            <person name="Goeker M."/>
        </authorList>
    </citation>
    <scope>NUCLEOTIDE SEQUENCE [LARGE SCALE GENOMIC DNA]</scope>
    <source>
        <strain evidence="2 3">DSM 18577</strain>
    </source>
</reference>
<gene>
    <name evidence="2" type="ORF">EV690_1611</name>
</gene>
<dbReference type="EMBL" id="SMGD01000012">
    <property type="protein sequence ID" value="TCK57909.1"/>
    <property type="molecule type" value="Genomic_DNA"/>
</dbReference>
<accession>A0A4R1K4H4</accession>
<proteinExistence type="predicted"/>
<sequence length="283" mass="31164">MKKIIYWPLGLLVFFSCLTSVLAAQPIVGVEASKAGAIAQSSFANIPWQPVQLPYQKQVEPSLAGSILGRSVSGKFAALAIPADRGDLTINFESDIHDGQVYVPNVLVLDGQKIAERFYPAHLWQYQPAEFLNPDRVVGQIKLVPRPGQRFLYILFYTDQRDLSQTTQMIAPAKAFARGTNHAVPDIPDPIAHHVANGTLKLSISSQLNEQIGAVHVGQIRTPLVSKALPETANYFKQAIKKAVKQRDIAKAMQLEREAQSVGITQAKTFFIQAIKEQMPPSK</sequence>
<dbReference type="GO" id="GO:0042597">
    <property type="term" value="C:periplasmic space"/>
    <property type="evidence" value="ECO:0007669"/>
    <property type="project" value="InterPro"/>
</dbReference>
<comment type="caution">
    <text evidence="2">The sequence shown here is derived from an EMBL/GenBank/DDBJ whole genome shotgun (WGS) entry which is preliminary data.</text>
</comment>
<protein>
    <submittedName>
        <fullName evidence="2">Maltose operon protein</fullName>
    </submittedName>
</protein>
<dbReference type="Proteomes" id="UP000295565">
    <property type="component" value="Unassembled WGS sequence"/>
</dbReference>
<organism evidence="2 3">
    <name type="scientific">Celerinatantimonas diazotrophica</name>
    <dbReference type="NCBI Taxonomy" id="412034"/>
    <lineage>
        <taxon>Bacteria</taxon>
        <taxon>Pseudomonadati</taxon>
        <taxon>Pseudomonadota</taxon>
        <taxon>Gammaproteobacteria</taxon>
        <taxon>Celerinatantimonadaceae</taxon>
        <taxon>Celerinatantimonas</taxon>
    </lineage>
</organism>
<dbReference type="Pfam" id="PF07148">
    <property type="entry name" value="MalM"/>
    <property type="match status" value="1"/>
</dbReference>
<evidence type="ECO:0000313" key="2">
    <source>
        <dbReference type="EMBL" id="TCK57909.1"/>
    </source>
</evidence>
<name>A0A4R1K4H4_9GAMM</name>
<dbReference type="OrthoDB" id="5944162at2"/>
<dbReference type="RefSeq" id="WP_131912440.1">
    <property type="nucleotide sequence ID" value="NZ_OU594967.1"/>
</dbReference>
<keyword evidence="3" id="KW-1185">Reference proteome</keyword>
<evidence type="ECO:0000313" key="3">
    <source>
        <dbReference type="Proteomes" id="UP000295565"/>
    </source>
</evidence>
<keyword evidence="1" id="KW-0732">Signal</keyword>
<evidence type="ECO:0000256" key="1">
    <source>
        <dbReference type="SAM" id="SignalP"/>
    </source>
</evidence>
<dbReference type="PROSITE" id="PS51257">
    <property type="entry name" value="PROKAR_LIPOPROTEIN"/>
    <property type="match status" value="1"/>
</dbReference>
<feature type="chain" id="PRO_5020798514" evidence="1">
    <location>
        <begin position="24"/>
        <end position="283"/>
    </location>
</feature>
<dbReference type="InterPro" id="IPR010794">
    <property type="entry name" value="MalM"/>
</dbReference>
<dbReference type="AlphaFoldDB" id="A0A4R1K4H4"/>
<feature type="signal peptide" evidence="1">
    <location>
        <begin position="1"/>
        <end position="23"/>
    </location>
</feature>
<dbReference type="GO" id="GO:0008643">
    <property type="term" value="P:carbohydrate transport"/>
    <property type="evidence" value="ECO:0007669"/>
    <property type="project" value="InterPro"/>
</dbReference>